<evidence type="ECO:0000256" key="3">
    <source>
        <dbReference type="ARBA" id="ARBA00022449"/>
    </source>
</evidence>
<dbReference type="OrthoDB" id="9772058at2"/>
<dbReference type="InterPro" id="IPR045016">
    <property type="entry name" value="NhaD-like"/>
</dbReference>
<dbReference type="GO" id="GO:0015297">
    <property type="term" value="F:antiporter activity"/>
    <property type="evidence" value="ECO:0007669"/>
    <property type="project" value="UniProtKB-KW"/>
</dbReference>
<feature type="transmembrane region" description="Helical" evidence="11">
    <location>
        <begin position="220"/>
        <end position="238"/>
    </location>
</feature>
<evidence type="ECO:0000256" key="2">
    <source>
        <dbReference type="ARBA" id="ARBA00022448"/>
    </source>
</evidence>
<reference evidence="14 15" key="1">
    <citation type="submission" date="2019-07" db="EMBL/GenBank/DDBJ databases">
        <title>Lysobacter weifangensis sp. nov., isolated from bensulfuron-methyl contaminated farmland soil.</title>
        <authorList>
            <person name="Zhao H."/>
        </authorList>
    </citation>
    <scope>NUCLEOTIDE SEQUENCE [LARGE SCALE GENOMIC DNA]</scope>
    <source>
        <strain evidence="14 15">CC-Bw-6</strain>
    </source>
</reference>
<keyword evidence="8 11" id="KW-0472">Membrane</keyword>
<keyword evidence="12" id="KW-0732">Signal</keyword>
<dbReference type="PANTHER" id="PTHR43269:SF2">
    <property type="entry name" value="SODIUM_PROTON ANTIPORTER 1-RELATED"/>
    <property type="match status" value="1"/>
</dbReference>
<evidence type="ECO:0000256" key="1">
    <source>
        <dbReference type="ARBA" id="ARBA00004141"/>
    </source>
</evidence>
<feature type="transmembrane region" description="Helical" evidence="11">
    <location>
        <begin position="180"/>
        <end position="200"/>
    </location>
</feature>
<dbReference type="Proteomes" id="UP000315891">
    <property type="component" value="Chromosome"/>
</dbReference>
<keyword evidence="3" id="KW-0050">Antiport</keyword>
<feature type="transmembrane region" description="Helical" evidence="11">
    <location>
        <begin position="99"/>
        <end position="118"/>
    </location>
</feature>
<evidence type="ECO:0000313" key="14">
    <source>
        <dbReference type="EMBL" id="QDQ74385.1"/>
    </source>
</evidence>
<feature type="signal peptide" evidence="12">
    <location>
        <begin position="1"/>
        <end position="26"/>
    </location>
</feature>
<feature type="transmembrane region" description="Helical" evidence="11">
    <location>
        <begin position="341"/>
        <end position="361"/>
    </location>
</feature>
<evidence type="ECO:0000256" key="8">
    <source>
        <dbReference type="ARBA" id="ARBA00023136"/>
    </source>
</evidence>
<keyword evidence="6" id="KW-0915">Sodium</keyword>
<feature type="chain" id="PRO_5022160683" evidence="12">
    <location>
        <begin position="27"/>
        <end position="475"/>
    </location>
</feature>
<dbReference type="GO" id="GO:0016020">
    <property type="term" value="C:membrane"/>
    <property type="evidence" value="ECO:0007669"/>
    <property type="project" value="UniProtKB-SubCell"/>
</dbReference>
<feature type="domain" description="Citrate transporter-like" evidence="13">
    <location>
        <begin position="51"/>
        <end position="416"/>
    </location>
</feature>
<evidence type="ECO:0000256" key="9">
    <source>
        <dbReference type="ARBA" id="ARBA00023201"/>
    </source>
</evidence>
<feature type="transmembrane region" description="Helical" evidence="11">
    <location>
        <begin position="259"/>
        <end position="277"/>
    </location>
</feature>
<dbReference type="Pfam" id="PF03600">
    <property type="entry name" value="CitMHS"/>
    <property type="match status" value="1"/>
</dbReference>
<keyword evidence="9" id="KW-0739">Sodium transport</keyword>
<dbReference type="AlphaFoldDB" id="A0A516V787"/>
<feature type="transmembrane region" description="Helical" evidence="11">
    <location>
        <begin position="408"/>
        <end position="428"/>
    </location>
</feature>
<evidence type="ECO:0000256" key="4">
    <source>
        <dbReference type="ARBA" id="ARBA00022692"/>
    </source>
</evidence>
<dbReference type="InterPro" id="IPR004680">
    <property type="entry name" value="Cit_transptr-like_dom"/>
</dbReference>
<organism evidence="14 15">
    <name type="scientific">Pseudoluteimonas lycopersici</name>
    <dbReference type="NCBI Taxonomy" id="1324796"/>
    <lineage>
        <taxon>Bacteria</taxon>
        <taxon>Pseudomonadati</taxon>
        <taxon>Pseudomonadota</taxon>
        <taxon>Gammaproteobacteria</taxon>
        <taxon>Lysobacterales</taxon>
        <taxon>Lysobacteraceae</taxon>
        <taxon>Pseudoluteimonas</taxon>
    </lineage>
</organism>
<keyword evidence="15" id="KW-1185">Reference proteome</keyword>
<evidence type="ECO:0000256" key="7">
    <source>
        <dbReference type="ARBA" id="ARBA00023065"/>
    </source>
</evidence>
<feature type="transmembrane region" description="Helical" evidence="11">
    <location>
        <begin position="130"/>
        <end position="150"/>
    </location>
</feature>
<feature type="transmembrane region" description="Helical" evidence="11">
    <location>
        <begin position="36"/>
        <end position="55"/>
    </location>
</feature>
<evidence type="ECO:0000256" key="5">
    <source>
        <dbReference type="ARBA" id="ARBA00022989"/>
    </source>
</evidence>
<feature type="transmembrane region" description="Helical" evidence="11">
    <location>
        <begin position="156"/>
        <end position="173"/>
    </location>
</feature>
<dbReference type="GO" id="GO:0006814">
    <property type="term" value="P:sodium ion transport"/>
    <property type="evidence" value="ECO:0007669"/>
    <property type="project" value="UniProtKB-KW"/>
</dbReference>
<evidence type="ECO:0000259" key="13">
    <source>
        <dbReference type="Pfam" id="PF03600"/>
    </source>
</evidence>
<protein>
    <submittedName>
        <fullName evidence="14">Sodium:proton antiporter</fullName>
    </submittedName>
</protein>
<keyword evidence="2" id="KW-0813">Transport</keyword>
<keyword evidence="4 11" id="KW-0812">Transmembrane</keyword>
<sequence length="475" mass="51205">MTHASLRRFRLPLLFAGLFAPLAAWAAVPVQDLTAHWSGMAAVIVFIAAYVLVVAEEFTRLRKSQPVMLAAGVIWAMLAVAAARSGLSDALHEAVRDYLLEYAELLLFLLAAMTYVNAMSERRLFEALRVWLLRKGLGYRALFWTTGALAFGLSPIIDNLTTALVMCAVVLAVGRDSPRFVSLACINIVVAANAGGAFSPFGDITTLMVWQAGKVDFAEFFVLFLPSLANWAIPALCMHAAIPKGVPALADERVRLKRGAWPIVALFALTVALAVGFHQFLHLPPFLGMMTGLALLKLYGWRLTRFANAMQAEEFAREGAPGDVDAFDSYEQVARAEWDTLLFFFGVIMCVGALGYCGYLALLSHAFYGGLGATTANVLVGLLSAILDNIPMMVAVLQMAPQMDHGQWLLVTFTAGVGGSLLSIGSAAGVALMGQANGRYTFFSHLKWSWAIALGYAAGIGLHLLLNARHFTGVP</sequence>
<feature type="transmembrane region" description="Helical" evidence="11">
    <location>
        <begin position="67"/>
        <end position="87"/>
    </location>
</feature>
<comment type="subcellular location">
    <subcellularLocation>
        <location evidence="1">Membrane</location>
        <topology evidence="1">Multi-pass membrane protein</topology>
    </subcellularLocation>
</comment>
<evidence type="ECO:0000256" key="12">
    <source>
        <dbReference type="SAM" id="SignalP"/>
    </source>
</evidence>
<keyword evidence="7" id="KW-0406">Ion transport</keyword>
<accession>A0A516V787</accession>
<feature type="transmembrane region" description="Helical" evidence="11">
    <location>
        <begin position="448"/>
        <end position="466"/>
    </location>
</feature>
<evidence type="ECO:0000256" key="11">
    <source>
        <dbReference type="SAM" id="Phobius"/>
    </source>
</evidence>
<dbReference type="NCBIfam" id="NF038006">
    <property type="entry name" value="NhaD_1"/>
    <property type="match status" value="1"/>
</dbReference>
<dbReference type="PANTHER" id="PTHR43269">
    <property type="entry name" value="SODIUM/PROTON ANTIPORTER 1-RELATED"/>
    <property type="match status" value="1"/>
</dbReference>
<feature type="transmembrane region" description="Helical" evidence="11">
    <location>
        <begin position="283"/>
        <end position="301"/>
    </location>
</feature>
<name>A0A516V787_9GAMM</name>
<keyword evidence="5 11" id="KW-1133">Transmembrane helix</keyword>
<comment type="similarity">
    <text evidence="10">Belongs to the NhaD Na(+)/H(+) (TC 2.A.62) antiporter family.</text>
</comment>
<dbReference type="RefSeq" id="WP_143879894.1">
    <property type="nucleotide sequence ID" value="NZ_BAABLZ010000001.1"/>
</dbReference>
<evidence type="ECO:0000256" key="10">
    <source>
        <dbReference type="ARBA" id="ARBA00025753"/>
    </source>
</evidence>
<evidence type="ECO:0000256" key="6">
    <source>
        <dbReference type="ARBA" id="ARBA00023053"/>
    </source>
</evidence>
<evidence type="ECO:0000313" key="15">
    <source>
        <dbReference type="Proteomes" id="UP000315891"/>
    </source>
</evidence>
<proteinExistence type="inferred from homology"/>
<dbReference type="EMBL" id="CP041742">
    <property type="protein sequence ID" value="QDQ74385.1"/>
    <property type="molecule type" value="Genomic_DNA"/>
</dbReference>
<gene>
    <name evidence="14" type="ORF">FNZ56_11100</name>
</gene>